<gene>
    <name evidence="2" type="ORF">M998_3357</name>
</gene>
<proteinExistence type="predicted"/>
<dbReference type="Proteomes" id="UP000078224">
    <property type="component" value="Unassembled WGS sequence"/>
</dbReference>
<evidence type="ECO:0000256" key="1">
    <source>
        <dbReference type="SAM" id="SignalP"/>
    </source>
</evidence>
<dbReference type="RefSeq" id="WP_082913044.1">
    <property type="nucleotide sequence ID" value="NZ_LXEW01000047.1"/>
</dbReference>
<name>A0A1B7JKN1_9GAMM</name>
<keyword evidence="3" id="KW-1185">Reference proteome</keyword>
<dbReference type="EMBL" id="LXEW01000047">
    <property type="protein sequence ID" value="OAT48412.1"/>
    <property type="molecule type" value="Genomic_DNA"/>
</dbReference>
<accession>A0A1B7JKN1</accession>
<evidence type="ECO:0000313" key="3">
    <source>
        <dbReference type="Proteomes" id="UP000078224"/>
    </source>
</evidence>
<feature type="signal peptide" evidence="1">
    <location>
        <begin position="1"/>
        <end position="19"/>
    </location>
</feature>
<sequence length="226" mass="24613">MKIKKIILSAMLVSPTVFANTSANINVLGEIKPPTCLINGASQSDIIFSLPTISPKFLLKSSSYDLSKLEKVKKEITVICDAETYLTFKTSDAYASTGSSMSQYPYYFSLVSSKETEKSIGSILFSYTDIKVDSNKAYISAVLPSGNTNVMVLYKNALTGWSKSENDLASNAELFKVLKSGKVFAFSINNEATYIDSIDRLTASGIDLASEVNYQGEVVLTFNFGV</sequence>
<reference evidence="2 3" key="1">
    <citation type="submission" date="2016-04" db="EMBL/GenBank/DDBJ databases">
        <title>ATOL: Assembling a taxonomically balanced genome-scale reconstruction of the evolutionary history of the Enterobacteriaceae.</title>
        <authorList>
            <person name="Plunkett G.III."/>
            <person name="Neeno-Eckwall E.C."/>
            <person name="Glasner J.D."/>
            <person name="Perna N.T."/>
        </authorList>
    </citation>
    <scope>NUCLEOTIDE SEQUENCE [LARGE SCALE GENOMIC DNA]</scope>
    <source>
        <strain evidence="2 3">ATCC 35613</strain>
    </source>
</reference>
<organism evidence="2 3">
    <name type="scientific">Providencia heimbachae ATCC 35613</name>
    <dbReference type="NCBI Taxonomy" id="1354272"/>
    <lineage>
        <taxon>Bacteria</taxon>
        <taxon>Pseudomonadati</taxon>
        <taxon>Pseudomonadota</taxon>
        <taxon>Gammaproteobacteria</taxon>
        <taxon>Enterobacterales</taxon>
        <taxon>Morganellaceae</taxon>
        <taxon>Providencia</taxon>
    </lineage>
</organism>
<protein>
    <submittedName>
        <fullName evidence="2">Putative exported protein</fullName>
    </submittedName>
</protein>
<evidence type="ECO:0000313" key="2">
    <source>
        <dbReference type="EMBL" id="OAT48412.1"/>
    </source>
</evidence>
<feature type="chain" id="PRO_5008595255" evidence="1">
    <location>
        <begin position="20"/>
        <end position="226"/>
    </location>
</feature>
<dbReference type="AlphaFoldDB" id="A0A1B7JKN1"/>
<dbReference type="PATRIC" id="fig|1354272.4.peg.3433"/>
<dbReference type="OrthoDB" id="6467081at2"/>
<keyword evidence="1" id="KW-0732">Signal</keyword>
<comment type="caution">
    <text evidence="2">The sequence shown here is derived from an EMBL/GenBank/DDBJ whole genome shotgun (WGS) entry which is preliminary data.</text>
</comment>